<feature type="compositionally biased region" description="Acidic residues" evidence="1">
    <location>
        <begin position="385"/>
        <end position="396"/>
    </location>
</feature>
<feature type="compositionally biased region" description="Polar residues" evidence="1">
    <location>
        <begin position="328"/>
        <end position="342"/>
    </location>
</feature>
<feature type="region of interest" description="Disordered" evidence="1">
    <location>
        <begin position="247"/>
        <end position="430"/>
    </location>
</feature>
<dbReference type="EMBL" id="KB705919">
    <property type="protein sequence ID" value="EMR70201.1"/>
    <property type="molecule type" value="Genomic_DNA"/>
</dbReference>
<dbReference type="HOGENOM" id="CLU_512909_0_0_1"/>
<dbReference type="AlphaFoldDB" id="M7TJV0"/>
<sequence>MAHSPLFRTIMRAALDSRTASLTKYELAMEEICTDQLGQRHSGLLDVEGWHDYRKSLELKKPREARLAKRARDLWRGARRDDPCIKKPLSRPLRYKTFEYPEKLDSRARAELPLARSIRYLKMLKMMTALDISRSSPVFSAYCDWRPPPRREVLRAEAVGASLVPSRRRGTPANPLLSVASGNDEDVASRMNCIGILDPWVLRSELTPEYVPKLHLRRERANLMTRSAEFAALVKRRVKKEGWRLPVAEGGYSDDDSDATEDESVPRNSGKRKRRAQTAAQNEQISKRQRNAAERKTEAKKQKEMPKPKPKFFVRTFDSRAHDERQLRQQARSRFALSQQNLPRVEQPLWGAGRYEAEEEGEEEGEEGEGIVIGANGLSSRSASDEGEEEEEEEEEAGGKTKKSPKLRNERAKPKEKKVSPYSSTEEEAAKMSEMIGFKLPTVIPDDYNWRDGDAMRLDGEEEEEGEEVRLTGAIGPDEAREYRRWRKTSAKAVFAARNRYTRCRAYKERTREKEITLTVREMLKFWKNRV</sequence>
<organism evidence="2 3">
    <name type="scientific">Eutypa lata (strain UCR-EL1)</name>
    <name type="common">Grapevine dieback disease fungus</name>
    <name type="synonym">Eutypa armeniacae</name>
    <dbReference type="NCBI Taxonomy" id="1287681"/>
    <lineage>
        <taxon>Eukaryota</taxon>
        <taxon>Fungi</taxon>
        <taxon>Dikarya</taxon>
        <taxon>Ascomycota</taxon>
        <taxon>Pezizomycotina</taxon>
        <taxon>Sordariomycetes</taxon>
        <taxon>Xylariomycetidae</taxon>
        <taxon>Xylariales</taxon>
        <taxon>Diatrypaceae</taxon>
        <taxon>Eutypa</taxon>
    </lineage>
</organism>
<dbReference type="KEGG" id="ela:UCREL1_2766"/>
<evidence type="ECO:0000313" key="3">
    <source>
        <dbReference type="Proteomes" id="UP000012174"/>
    </source>
</evidence>
<feature type="compositionally biased region" description="Acidic residues" evidence="1">
    <location>
        <begin position="357"/>
        <end position="369"/>
    </location>
</feature>
<gene>
    <name evidence="2" type="ORF">UCREL1_2766</name>
</gene>
<feature type="compositionally biased region" description="Basic and acidic residues" evidence="1">
    <location>
        <begin position="407"/>
        <end position="419"/>
    </location>
</feature>
<accession>M7TJV0</accession>
<dbReference type="Proteomes" id="UP000012174">
    <property type="component" value="Unassembled WGS sequence"/>
</dbReference>
<feature type="compositionally biased region" description="Acidic residues" evidence="1">
    <location>
        <begin position="252"/>
        <end position="263"/>
    </location>
</feature>
<feature type="compositionally biased region" description="Basic and acidic residues" evidence="1">
    <location>
        <begin position="291"/>
        <end position="307"/>
    </location>
</feature>
<protein>
    <submittedName>
        <fullName evidence="2">Uncharacterized protein</fullName>
    </submittedName>
</protein>
<evidence type="ECO:0000313" key="2">
    <source>
        <dbReference type="EMBL" id="EMR70201.1"/>
    </source>
</evidence>
<proteinExistence type="predicted"/>
<dbReference type="OrthoDB" id="4771255at2759"/>
<reference evidence="3" key="1">
    <citation type="journal article" date="2013" name="Genome Announc.">
        <title>Draft genome sequence of the grapevine dieback fungus Eutypa lata UCR-EL1.</title>
        <authorList>
            <person name="Blanco-Ulate B."/>
            <person name="Rolshausen P.E."/>
            <person name="Cantu D."/>
        </authorList>
    </citation>
    <scope>NUCLEOTIDE SEQUENCE [LARGE SCALE GENOMIC DNA]</scope>
    <source>
        <strain evidence="3">UCR-EL1</strain>
    </source>
</reference>
<name>M7TJV0_EUTLA</name>
<evidence type="ECO:0000256" key="1">
    <source>
        <dbReference type="SAM" id="MobiDB-lite"/>
    </source>
</evidence>
<feature type="compositionally biased region" description="Basic and acidic residues" evidence="1">
    <location>
        <begin position="317"/>
        <end position="327"/>
    </location>
</feature>
<keyword evidence="3" id="KW-1185">Reference proteome</keyword>